<dbReference type="PANTHER" id="PTHR48225">
    <property type="entry name" value="HORMA DOMAIN-CONTAINING PROTEIN 1"/>
    <property type="match status" value="1"/>
</dbReference>
<sequence>MPTVNEFNRYRSCSSISWLVFCMTASRNAILFDNYCLTRQVTRMNYIFSLFQFYPALYALFTAMALQQQSRQQQQISQTQSLAVVQTLLRAGLGCITFLRNLLPDDNFSESHLTTSDDSTPSSSQTSGPSTDGSRQRTSGFKIMTMARGYSDEADKLLDYLEHGIFDALEKQYLRSFIFAIYLASFFLLLFFNKLLNQHIVEAYTFNFRYHKLPGSNTAIPIMTLGDDLQRSRSGIHDDPVAEATQKGLNPTLRDVKKSVKTLLKTLIHAMSQMDVLPKRRFATFKVFYTNTTPSDYEPPHFQAGDADKDRWFMMTHNMDEVPDKWSIGNINTGYHSVNLNIASIATYLPSTENQERAFAGTTESQFAPKNLTPMQERALREQQKEQQEKDAEARNLAWNAETGTFDQDADAEGEDDPDFVRQEDGSFRRIFDSHILVPFGVRNKAGGIESIPAPERKGEAVYGGELEVVPMHLSDLNDQTPKATAEYDETQTFGFDVQESPLPPSDPVPPFTMTTISSVHPDEDETSLLSKMTLDDAGETSVTDQDLTDPIELQAHPERTRTTKQSRQQTRTIAIKHTTEEDNGLACECGVWMMKVVFAKAAAQGGFTHGAYLLSLVQDAHARSIGRCIGYHSTDDKRMPLKFICIDCRLHADISWELIKSELYPRLMSKYRTLALFRRSIKVAEKMGILTPMNFAKQLGTDFSQSRQLLKRLEEEGFVQEQIEEIDGLGLVKSRPKKKTTTKQAKQRRNNIQKTQYRFQRAIINTPDYCKYFDPSIEAENKLLGIGEMVAKYRNHLVPAVNTASSIPGPTLPVAAGDTQNQQDMQVAEDRQNQTIPTRHNKRSFTNDEEGRNHKKLKISVTGGVDLAE</sequence>
<dbReference type="Pfam" id="PF02301">
    <property type="entry name" value="HORMA"/>
    <property type="match status" value="1"/>
</dbReference>
<feature type="transmembrane region" description="Helical" evidence="7">
    <location>
        <begin position="44"/>
        <end position="66"/>
    </location>
</feature>
<evidence type="ECO:0000256" key="5">
    <source>
        <dbReference type="ARBA" id="ARBA00023254"/>
    </source>
</evidence>
<dbReference type="AlphaFoldDB" id="A0A8H5G4B9"/>
<feature type="region of interest" description="Disordered" evidence="6">
    <location>
        <begin position="830"/>
        <end position="855"/>
    </location>
</feature>
<proteinExistence type="predicted"/>
<feature type="region of interest" description="Disordered" evidence="6">
    <location>
        <begin position="111"/>
        <end position="137"/>
    </location>
</feature>
<keyword evidence="7" id="KW-0812">Transmembrane</keyword>
<gene>
    <name evidence="9" type="ORF">D9756_001378</name>
</gene>
<dbReference type="Gene3D" id="3.30.900.10">
    <property type="entry name" value="HORMA domain"/>
    <property type="match status" value="1"/>
</dbReference>
<evidence type="ECO:0000313" key="9">
    <source>
        <dbReference type="EMBL" id="KAF5358113.1"/>
    </source>
</evidence>
<dbReference type="PANTHER" id="PTHR48225:SF7">
    <property type="entry name" value="MEIOSIS-SPECIFIC PROTEIN HOP1"/>
    <property type="match status" value="1"/>
</dbReference>
<dbReference type="GO" id="GO:0007130">
    <property type="term" value="P:synaptonemal complex assembly"/>
    <property type="evidence" value="ECO:0007669"/>
    <property type="project" value="TreeGrafter"/>
</dbReference>
<comment type="caution">
    <text evidence="9">The sequence shown here is derived from an EMBL/GenBank/DDBJ whole genome shotgun (WGS) entry which is preliminary data.</text>
</comment>
<keyword evidence="3" id="KW-0158">Chromosome</keyword>
<reference evidence="9 10" key="1">
    <citation type="journal article" date="2020" name="ISME J.">
        <title>Uncovering the hidden diversity of litter-decomposition mechanisms in mushroom-forming fungi.</title>
        <authorList>
            <person name="Floudas D."/>
            <person name="Bentzer J."/>
            <person name="Ahren D."/>
            <person name="Johansson T."/>
            <person name="Persson P."/>
            <person name="Tunlid A."/>
        </authorList>
    </citation>
    <scope>NUCLEOTIDE SEQUENCE [LARGE SCALE GENOMIC DNA]</scope>
    <source>
        <strain evidence="9 10">CBS 146.42</strain>
    </source>
</reference>
<organism evidence="9 10">
    <name type="scientific">Leucocoprinus leucothites</name>
    <dbReference type="NCBI Taxonomy" id="201217"/>
    <lineage>
        <taxon>Eukaryota</taxon>
        <taxon>Fungi</taxon>
        <taxon>Dikarya</taxon>
        <taxon>Basidiomycota</taxon>
        <taxon>Agaricomycotina</taxon>
        <taxon>Agaricomycetes</taxon>
        <taxon>Agaricomycetidae</taxon>
        <taxon>Agaricales</taxon>
        <taxon>Agaricineae</taxon>
        <taxon>Agaricaceae</taxon>
        <taxon>Leucocoprinus</taxon>
    </lineage>
</organism>
<evidence type="ECO:0000256" key="7">
    <source>
        <dbReference type="SAM" id="Phobius"/>
    </source>
</evidence>
<keyword evidence="4" id="KW-0539">Nucleus</keyword>
<feature type="transmembrane region" description="Helical" evidence="7">
    <location>
        <begin position="173"/>
        <end position="192"/>
    </location>
</feature>
<evidence type="ECO:0000256" key="6">
    <source>
        <dbReference type="SAM" id="MobiDB-lite"/>
    </source>
</evidence>
<dbReference type="EMBL" id="JAACJO010000005">
    <property type="protein sequence ID" value="KAF5358113.1"/>
    <property type="molecule type" value="Genomic_DNA"/>
</dbReference>
<name>A0A8H5G4B9_9AGAR</name>
<keyword evidence="7" id="KW-1133">Transmembrane helix</keyword>
<evidence type="ECO:0000256" key="3">
    <source>
        <dbReference type="ARBA" id="ARBA00022454"/>
    </source>
</evidence>
<keyword evidence="7" id="KW-0472">Membrane</keyword>
<evidence type="ECO:0000256" key="2">
    <source>
        <dbReference type="ARBA" id="ARBA00004286"/>
    </source>
</evidence>
<keyword evidence="10" id="KW-1185">Reference proteome</keyword>
<protein>
    <recommendedName>
        <fullName evidence="8">HORMA domain-containing protein</fullName>
    </recommendedName>
</protein>
<keyword evidence="5" id="KW-0469">Meiosis</keyword>
<dbReference type="GO" id="GO:0005694">
    <property type="term" value="C:chromosome"/>
    <property type="evidence" value="ECO:0007669"/>
    <property type="project" value="UniProtKB-SubCell"/>
</dbReference>
<accession>A0A8H5G4B9</accession>
<feature type="domain" description="HORMA" evidence="8">
    <location>
        <begin position="79"/>
        <end position="342"/>
    </location>
</feature>
<dbReference type="PROSITE" id="PS50815">
    <property type="entry name" value="HORMA"/>
    <property type="match status" value="1"/>
</dbReference>
<comment type="subcellular location">
    <subcellularLocation>
        <location evidence="2">Chromosome</location>
    </subcellularLocation>
    <subcellularLocation>
        <location evidence="1">Nucleus</location>
    </subcellularLocation>
</comment>
<dbReference type="InterPro" id="IPR003511">
    <property type="entry name" value="HORMA_dom"/>
</dbReference>
<dbReference type="GO" id="GO:0005634">
    <property type="term" value="C:nucleus"/>
    <property type="evidence" value="ECO:0007669"/>
    <property type="project" value="UniProtKB-SubCell"/>
</dbReference>
<evidence type="ECO:0000313" key="10">
    <source>
        <dbReference type="Proteomes" id="UP000559027"/>
    </source>
</evidence>
<evidence type="ECO:0000256" key="1">
    <source>
        <dbReference type="ARBA" id="ARBA00004123"/>
    </source>
</evidence>
<feature type="transmembrane region" description="Helical" evidence="7">
    <location>
        <begin position="12"/>
        <end position="32"/>
    </location>
</feature>
<dbReference type="InterPro" id="IPR051294">
    <property type="entry name" value="HORMA_MeioticProgression"/>
</dbReference>
<dbReference type="InterPro" id="IPR036570">
    <property type="entry name" value="HORMA_dom_sf"/>
</dbReference>
<feature type="compositionally biased region" description="Low complexity" evidence="6">
    <location>
        <begin position="114"/>
        <end position="133"/>
    </location>
</feature>
<feature type="compositionally biased region" description="Basic and acidic residues" evidence="6">
    <location>
        <begin position="382"/>
        <end position="394"/>
    </location>
</feature>
<feature type="compositionally biased region" description="Acidic residues" evidence="6">
    <location>
        <begin position="408"/>
        <end position="418"/>
    </location>
</feature>
<dbReference type="OrthoDB" id="1928087at2759"/>
<evidence type="ECO:0000256" key="4">
    <source>
        <dbReference type="ARBA" id="ARBA00023242"/>
    </source>
</evidence>
<evidence type="ECO:0000259" key="8">
    <source>
        <dbReference type="PROSITE" id="PS50815"/>
    </source>
</evidence>
<feature type="region of interest" description="Disordered" evidence="6">
    <location>
        <begin position="382"/>
        <end position="421"/>
    </location>
</feature>
<dbReference type="SUPFAM" id="SSF56019">
    <property type="entry name" value="The spindle assembly checkpoint protein mad2"/>
    <property type="match status" value="1"/>
</dbReference>
<dbReference type="Proteomes" id="UP000559027">
    <property type="component" value="Unassembled WGS sequence"/>
</dbReference>
<dbReference type="GO" id="GO:0051598">
    <property type="term" value="P:meiotic recombination checkpoint signaling"/>
    <property type="evidence" value="ECO:0007669"/>
    <property type="project" value="TreeGrafter"/>
</dbReference>